<sequence length="42" mass="4636">MLSLKLIKVLFPTVKEFPLDIVLAELLAELAIPFAVLVRALS</sequence>
<accession>A0A4Y3PXG3</accession>
<dbReference type="AlphaFoldDB" id="A0A4Y3PXG3"/>
<dbReference type="STRING" id="54914.AV540_21685"/>
<keyword evidence="2" id="KW-1185">Reference proteome</keyword>
<evidence type="ECO:0000313" key="2">
    <source>
        <dbReference type="Proteomes" id="UP000316882"/>
    </source>
</evidence>
<dbReference type="Proteomes" id="UP000316882">
    <property type="component" value="Unassembled WGS sequence"/>
</dbReference>
<proteinExistence type="predicted"/>
<comment type="caution">
    <text evidence="1">The sequence shown here is derived from an EMBL/GenBank/DDBJ whole genome shotgun (WGS) entry which is preliminary data.</text>
</comment>
<protein>
    <submittedName>
        <fullName evidence="1">Uncharacterized protein</fullName>
    </submittedName>
</protein>
<gene>
    <name evidence="1" type="ORF">BPA01_54110</name>
</gene>
<reference evidence="1 2" key="1">
    <citation type="submission" date="2019-06" db="EMBL/GenBank/DDBJ databases">
        <title>Whole genome shotgun sequence of Brevibacillus parabrevis NBRC 12334.</title>
        <authorList>
            <person name="Hosoyama A."/>
            <person name="Uohara A."/>
            <person name="Ohji S."/>
            <person name="Ichikawa N."/>
        </authorList>
    </citation>
    <scope>NUCLEOTIDE SEQUENCE [LARGE SCALE GENOMIC DNA]</scope>
    <source>
        <strain evidence="1 2">NBRC 12334</strain>
    </source>
</reference>
<organism evidence="1 2">
    <name type="scientific">Brevibacillus parabrevis</name>
    <dbReference type="NCBI Taxonomy" id="54914"/>
    <lineage>
        <taxon>Bacteria</taxon>
        <taxon>Bacillati</taxon>
        <taxon>Bacillota</taxon>
        <taxon>Bacilli</taxon>
        <taxon>Bacillales</taxon>
        <taxon>Paenibacillaceae</taxon>
        <taxon>Brevibacillus</taxon>
    </lineage>
</organism>
<dbReference type="EMBL" id="BJMH01000057">
    <property type="protein sequence ID" value="GEB35831.1"/>
    <property type="molecule type" value="Genomic_DNA"/>
</dbReference>
<evidence type="ECO:0000313" key="1">
    <source>
        <dbReference type="EMBL" id="GEB35831.1"/>
    </source>
</evidence>
<name>A0A4Y3PXG3_BREPA</name>